<evidence type="ECO:0000313" key="2">
    <source>
        <dbReference type="Proteomes" id="UP000180098"/>
    </source>
</evidence>
<dbReference type="RefSeq" id="WP_071311740.1">
    <property type="nucleotide sequence ID" value="NZ_MLQQ01000001.1"/>
</dbReference>
<organism evidence="1 2">
    <name type="scientific">Anaerobacillus arseniciselenatis</name>
    <dbReference type="NCBI Taxonomy" id="85682"/>
    <lineage>
        <taxon>Bacteria</taxon>
        <taxon>Bacillati</taxon>
        <taxon>Bacillota</taxon>
        <taxon>Bacilli</taxon>
        <taxon>Bacillales</taxon>
        <taxon>Bacillaceae</taxon>
        <taxon>Anaerobacillus</taxon>
    </lineage>
</organism>
<protein>
    <submittedName>
        <fullName evidence="1">Uncharacterized protein</fullName>
    </submittedName>
</protein>
<dbReference type="OrthoDB" id="9931210at2"/>
<accession>A0A1S2LWT8</accession>
<reference evidence="1 2" key="1">
    <citation type="submission" date="2016-10" db="EMBL/GenBank/DDBJ databases">
        <title>Draft genome sequences of four alkaliphilic bacteria belonging to the Anaerobacillus genus.</title>
        <authorList>
            <person name="Bassil N.M."/>
            <person name="Lloyd J.R."/>
        </authorList>
    </citation>
    <scope>NUCLEOTIDE SEQUENCE [LARGE SCALE GENOMIC DNA]</scope>
    <source>
        <strain evidence="1 2">DSM 15340</strain>
    </source>
</reference>
<proteinExistence type="predicted"/>
<dbReference type="AlphaFoldDB" id="A0A1S2LWT8"/>
<keyword evidence="2" id="KW-1185">Reference proteome</keyword>
<evidence type="ECO:0000313" key="1">
    <source>
        <dbReference type="EMBL" id="OIJ15815.1"/>
    </source>
</evidence>
<dbReference type="Proteomes" id="UP000180098">
    <property type="component" value="Unassembled WGS sequence"/>
</dbReference>
<dbReference type="EMBL" id="MLQQ01000001">
    <property type="protein sequence ID" value="OIJ15815.1"/>
    <property type="molecule type" value="Genomic_DNA"/>
</dbReference>
<sequence>MKQLSLKEVNSQLSTCEWFQLEKESYALSSPYRPEVENTLHYCFRQTSFPHSLIRTYQNN</sequence>
<name>A0A1S2LWT8_9BACI</name>
<comment type="caution">
    <text evidence="1">The sequence shown here is derived from an EMBL/GenBank/DDBJ whole genome shotgun (WGS) entry which is preliminary data.</text>
</comment>
<gene>
    <name evidence="1" type="ORF">BKP35_02150</name>
</gene>